<reference evidence="2 3" key="1">
    <citation type="submission" date="2017-05" db="EMBL/GenBank/DDBJ databases">
        <authorList>
            <person name="Song R."/>
            <person name="Chenine A.L."/>
            <person name="Ruprecht R.M."/>
        </authorList>
    </citation>
    <scope>NUCLEOTIDE SEQUENCE [LARGE SCALE GENOMIC DNA]</scope>
    <source>
        <strain evidence="2 3">DSM 26136</strain>
    </source>
</reference>
<name>A0A1Y0EIW1_9BURK</name>
<dbReference type="InterPro" id="IPR029058">
    <property type="entry name" value="AB_hydrolase_fold"/>
</dbReference>
<dbReference type="AlphaFoldDB" id="A0A1Y0EIW1"/>
<dbReference type="RefSeq" id="WP_087275596.1">
    <property type="nucleotide sequence ID" value="NZ_CP021455.1"/>
</dbReference>
<dbReference type="EMBL" id="CP021455">
    <property type="protein sequence ID" value="ARU03299.1"/>
    <property type="molecule type" value="Genomic_DNA"/>
</dbReference>
<dbReference type="GO" id="GO:0016787">
    <property type="term" value="F:hydrolase activity"/>
    <property type="evidence" value="ECO:0007669"/>
    <property type="project" value="UniProtKB-KW"/>
</dbReference>
<dbReference type="Gene3D" id="3.40.50.1820">
    <property type="entry name" value="alpha/beta hydrolase"/>
    <property type="match status" value="1"/>
</dbReference>
<dbReference type="OrthoDB" id="9800435at2"/>
<evidence type="ECO:0000259" key="1">
    <source>
        <dbReference type="Pfam" id="PF12146"/>
    </source>
</evidence>
<keyword evidence="3" id="KW-1185">Reference proteome</keyword>
<dbReference type="Proteomes" id="UP000196138">
    <property type="component" value="Chromosome"/>
</dbReference>
<organism evidence="2 3">
    <name type="scientific">Comamonas serinivorans</name>
    <dbReference type="NCBI Taxonomy" id="1082851"/>
    <lineage>
        <taxon>Bacteria</taxon>
        <taxon>Pseudomonadati</taxon>
        <taxon>Pseudomonadota</taxon>
        <taxon>Betaproteobacteria</taxon>
        <taxon>Burkholderiales</taxon>
        <taxon>Comamonadaceae</taxon>
        <taxon>Comamonas</taxon>
    </lineage>
</organism>
<feature type="domain" description="Serine aminopeptidase S33" evidence="1">
    <location>
        <begin position="51"/>
        <end position="147"/>
    </location>
</feature>
<accession>A0A1Y0EIW1</accession>
<gene>
    <name evidence="2" type="ORF">CCO03_00080</name>
</gene>
<dbReference type="KEGG" id="cser:CCO03_00080"/>
<evidence type="ECO:0000313" key="2">
    <source>
        <dbReference type="EMBL" id="ARU03299.1"/>
    </source>
</evidence>
<dbReference type="Pfam" id="PF12146">
    <property type="entry name" value="Hydrolase_4"/>
    <property type="match status" value="1"/>
</dbReference>
<protein>
    <submittedName>
        <fullName evidence="2">Alpha/beta hydrolase</fullName>
    </submittedName>
</protein>
<proteinExistence type="predicted"/>
<dbReference type="InterPro" id="IPR022742">
    <property type="entry name" value="Hydrolase_4"/>
</dbReference>
<evidence type="ECO:0000313" key="3">
    <source>
        <dbReference type="Proteomes" id="UP000196138"/>
    </source>
</evidence>
<sequence length="226" mass="23446">MNANTQAITLQGPAGPLEALVDEPAAGTTAPGAAPRVAVIAHPHPLFAGTMHNKVVQTLARAFVQSGWRAVRFNFRGVGESAGSYDEGRGEADDLQAVIAQTANGEGGALALAGFSFGSFVTANVAAQLHAQGRDLAQLVLVGTAAQRFTVAPIAPEWHERSLIVHGEADDTVSLASVYDWARPQNLPVTVLPGVGHFFHGQLPLLKQLVMRHLRVAPAAAGSSGG</sequence>
<keyword evidence="2" id="KW-0378">Hydrolase</keyword>
<dbReference type="SUPFAM" id="SSF53474">
    <property type="entry name" value="alpha/beta-Hydrolases"/>
    <property type="match status" value="1"/>
</dbReference>
<dbReference type="PANTHER" id="PTHR42103:SF2">
    <property type="entry name" value="AB HYDROLASE-1 DOMAIN-CONTAINING PROTEIN"/>
    <property type="match status" value="1"/>
</dbReference>
<dbReference type="PANTHER" id="PTHR42103">
    <property type="entry name" value="ALPHA/BETA-HYDROLASES SUPERFAMILY PROTEIN"/>
    <property type="match status" value="1"/>
</dbReference>